<proteinExistence type="predicted"/>
<dbReference type="Proteomes" id="UP001056120">
    <property type="component" value="Linkage Group LG11"/>
</dbReference>
<protein>
    <submittedName>
        <fullName evidence="1">Uncharacterized protein</fullName>
    </submittedName>
</protein>
<comment type="caution">
    <text evidence="1">The sequence shown here is derived from an EMBL/GenBank/DDBJ whole genome shotgun (WGS) entry which is preliminary data.</text>
</comment>
<name>A0ACB9HND2_9ASTR</name>
<gene>
    <name evidence="1" type="ORF">L1987_32666</name>
</gene>
<reference evidence="2" key="1">
    <citation type="journal article" date="2022" name="Mol. Ecol. Resour.">
        <title>The genomes of chicory, endive, great burdock and yacon provide insights into Asteraceae palaeo-polyploidization history and plant inulin production.</title>
        <authorList>
            <person name="Fan W."/>
            <person name="Wang S."/>
            <person name="Wang H."/>
            <person name="Wang A."/>
            <person name="Jiang F."/>
            <person name="Liu H."/>
            <person name="Zhao H."/>
            <person name="Xu D."/>
            <person name="Zhang Y."/>
        </authorList>
    </citation>
    <scope>NUCLEOTIDE SEQUENCE [LARGE SCALE GENOMIC DNA]</scope>
    <source>
        <strain evidence="2">cv. Yunnan</strain>
    </source>
</reference>
<evidence type="ECO:0000313" key="1">
    <source>
        <dbReference type="EMBL" id="KAI3797409.1"/>
    </source>
</evidence>
<reference evidence="1 2" key="2">
    <citation type="journal article" date="2022" name="Mol. Ecol. Resour.">
        <title>The genomes of chicory, endive, great burdock and yacon provide insights into Asteraceae paleo-polyploidization history and plant inulin production.</title>
        <authorList>
            <person name="Fan W."/>
            <person name="Wang S."/>
            <person name="Wang H."/>
            <person name="Wang A."/>
            <person name="Jiang F."/>
            <person name="Liu H."/>
            <person name="Zhao H."/>
            <person name="Xu D."/>
            <person name="Zhang Y."/>
        </authorList>
    </citation>
    <scope>NUCLEOTIDE SEQUENCE [LARGE SCALE GENOMIC DNA]</scope>
    <source>
        <strain evidence="2">cv. Yunnan</strain>
        <tissue evidence="1">Leaves</tissue>
    </source>
</reference>
<organism evidence="1 2">
    <name type="scientific">Smallanthus sonchifolius</name>
    <dbReference type="NCBI Taxonomy" id="185202"/>
    <lineage>
        <taxon>Eukaryota</taxon>
        <taxon>Viridiplantae</taxon>
        <taxon>Streptophyta</taxon>
        <taxon>Embryophyta</taxon>
        <taxon>Tracheophyta</taxon>
        <taxon>Spermatophyta</taxon>
        <taxon>Magnoliopsida</taxon>
        <taxon>eudicotyledons</taxon>
        <taxon>Gunneridae</taxon>
        <taxon>Pentapetalae</taxon>
        <taxon>asterids</taxon>
        <taxon>campanulids</taxon>
        <taxon>Asterales</taxon>
        <taxon>Asteraceae</taxon>
        <taxon>Asteroideae</taxon>
        <taxon>Heliantheae alliance</taxon>
        <taxon>Millerieae</taxon>
        <taxon>Smallanthus</taxon>
    </lineage>
</organism>
<sequence>MGWEDNLGHWRNGILSSSVEAPGPPREPSGALVLARSRKRPNFLTGSGDIMVDRNLHFSTIRNETYHGTNNELRKLPAELSTLPKILKAEICSWASDGFTMQYLEEEWL</sequence>
<accession>A0ACB9HND2</accession>
<dbReference type="EMBL" id="CM042028">
    <property type="protein sequence ID" value="KAI3797409.1"/>
    <property type="molecule type" value="Genomic_DNA"/>
</dbReference>
<keyword evidence="2" id="KW-1185">Reference proteome</keyword>
<evidence type="ECO:0000313" key="2">
    <source>
        <dbReference type="Proteomes" id="UP001056120"/>
    </source>
</evidence>